<reference evidence="2" key="1">
    <citation type="submission" date="2013-12" db="EMBL/GenBank/DDBJ databases">
        <title>The Genome Sequence of Aphanomyces astaci APO3.</title>
        <authorList>
            <consortium name="The Broad Institute Genomics Platform"/>
            <person name="Russ C."/>
            <person name="Tyler B."/>
            <person name="van West P."/>
            <person name="Dieguez-Uribeondo J."/>
            <person name="Young S.K."/>
            <person name="Zeng Q."/>
            <person name="Gargeya S."/>
            <person name="Fitzgerald M."/>
            <person name="Abouelleil A."/>
            <person name="Alvarado L."/>
            <person name="Chapman S.B."/>
            <person name="Gainer-Dewar J."/>
            <person name="Goldberg J."/>
            <person name="Griggs A."/>
            <person name="Gujja S."/>
            <person name="Hansen M."/>
            <person name="Howarth C."/>
            <person name="Imamovic A."/>
            <person name="Ireland A."/>
            <person name="Larimer J."/>
            <person name="McCowan C."/>
            <person name="Murphy C."/>
            <person name="Pearson M."/>
            <person name="Poon T.W."/>
            <person name="Priest M."/>
            <person name="Roberts A."/>
            <person name="Saif S."/>
            <person name="Shea T."/>
            <person name="Sykes S."/>
            <person name="Wortman J."/>
            <person name="Nusbaum C."/>
            <person name="Birren B."/>
        </authorList>
    </citation>
    <scope>NUCLEOTIDE SEQUENCE [LARGE SCALE GENOMIC DNA]</scope>
    <source>
        <strain evidence="2">APO3</strain>
    </source>
</reference>
<gene>
    <name evidence="2" type="ORF">H257_01482</name>
</gene>
<protein>
    <submittedName>
        <fullName evidence="2">Uncharacterized protein</fullName>
    </submittedName>
</protein>
<dbReference type="STRING" id="112090.W4H9B6"/>
<dbReference type="Pfam" id="PF13671">
    <property type="entry name" value="AAA_33"/>
    <property type="match status" value="1"/>
</dbReference>
<proteinExistence type="predicted"/>
<dbReference type="PANTHER" id="PTHR13308">
    <property type="entry name" value="NEDD4-BINDING PROTEIN 2-LIKE 1"/>
    <property type="match status" value="1"/>
</dbReference>
<dbReference type="Gene3D" id="3.40.50.300">
    <property type="entry name" value="P-loop containing nucleotide triphosphate hydrolases"/>
    <property type="match status" value="1"/>
</dbReference>
<dbReference type="InterPro" id="IPR026302">
    <property type="entry name" value="NEDD4-bd_p2"/>
</dbReference>
<accession>W4H9B6</accession>
<organism evidence="2">
    <name type="scientific">Aphanomyces astaci</name>
    <name type="common">Crayfish plague agent</name>
    <dbReference type="NCBI Taxonomy" id="112090"/>
    <lineage>
        <taxon>Eukaryota</taxon>
        <taxon>Sar</taxon>
        <taxon>Stramenopiles</taxon>
        <taxon>Oomycota</taxon>
        <taxon>Saprolegniomycetes</taxon>
        <taxon>Saprolegniales</taxon>
        <taxon>Verrucalvaceae</taxon>
        <taxon>Aphanomyces</taxon>
    </lineage>
</organism>
<dbReference type="AlphaFoldDB" id="W4H9B6"/>
<sequence>MARQNKRNKNSNGDGQHRTSPTSNGDANGGAVKRTMYVQLLLNDPALVRHAQHLKETWTEATGWELDDEVGQSSLVLLSVDVQSHVQLQVVKDILSTSIGQGDASALDASCRLQVENNSINGTKCLRLAVHFSDVMLAFLAKTSNAAQLKLASHGIKATNRYEPNALKKLRSVVVWSLNQTSPLPSLHDDIAHTNRQGWTAPLSLRTLVLGWTPMGAQVVSTWLFASSIGQTSRDLPTLSPLYDTLQLVANTVVILRGRPGSGKSTLTRIVKAKAASLGYDVAVCSADTHFDSPWGYHYDKAQLPAAHDACRLAFHDALQQHVAVVVVDNTHSCLWEYEPYRTAAFEAGYRVVVVEVGCDDVTTAVRMGFRNSHGVGIDVMLRMHQRWEPHVSHASEVHMLVPPAFSAADNRRAMALLLQGDIGDVYIAAVYFSDETKRTLLERFPPKHVNVIAEHMTLAFQPSKAFVASLTLGQHVRLNVVQERFDAKGHCLKLQWVHNAVAVDCVGQRILHTTLSFAPDSAAYYSNALLLDDDNANIVCVQPPDQLEVEGLVGVALQSPYVPKWKKAKLLDLPRSTLTHRCDVVLVDVRGSDAIDQIAFVAELERVAGVGSTLVLLACDEVDCLWFTRRQIEFHHVIISRTMTLSASIKQVQTIVSEVAAITVVTLASSLVPVESLSSYKELFLSIHSVERSITSDPLPRHDAMSTVFRQFLVDIQNLVDRSWRSVAGASYIDTVSHDHQANHFDMYLSATPDGIVALPTLQSRLVASFPSYMQTRQLRHCASDQVAFVDVHVSACYAVTFRLVLYVYPSETSPLVRSLHTMQELFHRRPRAIDAVLGWFMDVLYDIPLPFADVERSMRVLAACLARGYVHQHPHPDMEEFHRHMLDWSETDWLVCLAHKDADATALCHALHAPLEEDGGHHLAGTPRQLKDLELQVVRCILQKTAGAPARELEWFAIAPAHGGGSQHWTRYLDDLDIRHRLSRAIPHQIVFRQNQMAIEPSGVAAITHQPLNQPKSADTTTTVQLTHVYTGQQLQLSVG</sequence>
<evidence type="ECO:0000313" key="2">
    <source>
        <dbReference type="EMBL" id="ETV88151.1"/>
    </source>
</evidence>
<dbReference type="InterPro" id="IPR027417">
    <property type="entry name" value="P-loop_NTPase"/>
</dbReference>
<name>W4H9B6_APHAT</name>
<feature type="region of interest" description="Disordered" evidence="1">
    <location>
        <begin position="1"/>
        <end position="30"/>
    </location>
</feature>
<dbReference type="PANTHER" id="PTHR13308:SF40">
    <property type="entry name" value="NEDD4-BINDING PROTEIN 2-LIKE 1"/>
    <property type="match status" value="1"/>
</dbReference>
<dbReference type="OrthoDB" id="3231855at2759"/>
<dbReference type="GeneID" id="20803478"/>
<dbReference type="EMBL" id="KI913115">
    <property type="protein sequence ID" value="ETV88151.1"/>
    <property type="molecule type" value="Genomic_DNA"/>
</dbReference>
<dbReference type="SUPFAM" id="SSF52540">
    <property type="entry name" value="P-loop containing nucleoside triphosphate hydrolases"/>
    <property type="match status" value="1"/>
</dbReference>
<dbReference type="RefSeq" id="XP_009823014.1">
    <property type="nucleotide sequence ID" value="XM_009824712.1"/>
</dbReference>
<feature type="compositionally biased region" description="Polar residues" evidence="1">
    <location>
        <begin position="10"/>
        <end position="26"/>
    </location>
</feature>
<evidence type="ECO:0000256" key="1">
    <source>
        <dbReference type="SAM" id="MobiDB-lite"/>
    </source>
</evidence>
<dbReference type="VEuPathDB" id="FungiDB:H257_01482"/>